<dbReference type="Proteomes" id="UP001428817">
    <property type="component" value="Unassembled WGS sequence"/>
</dbReference>
<reference evidence="4" key="1">
    <citation type="journal article" date="2019" name="Int. J. Syst. Evol. Microbiol.">
        <title>The Global Catalogue of Microorganisms (GCM) 10K type strain sequencing project: providing services to taxonomists for standard genome sequencing and annotation.</title>
        <authorList>
            <consortium name="The Broad Institute Genomics Platform"/>
            <consortium name="The Broad Institute Genome Sequencing Center for Infectious Disease"/>
            <person name="Wu L."/>
            <person name="Ma J."/>
        </authorList>
    </citation>
    <scope>NUCLEOTIDE SEQUENCE [LARGE SCALE GENOMIC DNA]</scope>
    <source>
        <strain evidence="4">JCM 18303</strain>
    </source>
</reference>
<dbReference type="InterPro" id="IPR010985">
    <property type="entry name" value="Ribbon_hlx_hlx"/>
</dbReference>
<comment type="caution">
    <text evidence="3">The sequence shown here is derived from an EMBL/GenBank/DDBJ whole genome shotgun (WGS) entry which is preliminary data.</text>
</comment>
<dbReference type="Pfam" id="PF22513">
    <property type="entry name" value="FitA-like_RHH"/>
    <property type="match status" value="1"/>
</dbReference>
<sequence length="82" mass="9007">MSSVITVRGVPDDVKAALVEQARERGQSLQALVLHTLQQQAAFSRNRQIIAEIEEELGKGGGAGPDAPRSWEVLEQERARRT</sequence>
<name>A0ABP9R1M2_9PSEU</name>
<organism evidence="3 4">
    <name type="scientific">Pseudonocardia eucalypti</name>
    <dbReference type="NCBI Taxonomy" id="648755"/>
    <lineage>
        <taxon>Bacteria</taxon>
        <taxon>Bacillati</taxon>
        <taxon>Actinomycetota</taxon>
        <taxon>Actinomycetes</taxon>
        <taxon>Pseudonocardiales</taxon>
        <taxon>Pseudonocardiaceae</taxon>
        <taxon>Pseudonocardia</taxon>
    </lineage>
</organism>
<evidence type="ECO:0000313" key="3">
    <source>
        <dbReference type="EMBL" id="GAA5170552.1"/>
    </source>
</evidence>
<accession>A0ABP9R1M2</accession>
<feature type="region of interest" description="Disordered" evidence="1">
    <location>
        <begin position="57"/>
        <end position="82"/>
    </location>
</feature>
<feature type="domain" description="Antitoxin FitA-like ribbon-helix-helix" evidence="2">
    <location>
        <begin position="5"/>
        <end position="40"/>
    </location>
</feature>
<dbReference type="InterPro" id="IPR053853">
    <property type="entry name" value="FitA-like_RHH"/>
</dbReference>
<evidence type="ECO:0000313" key="4">
    <source>
        <dbReference type="Proteomes" id="UP001428817"/>
    </source>
</evidence>
<protein>
    <recommendedName>
        <fullName evidence="2">Antitoxin FitA-like ribbon-helix-helix domain-containing protein</fullName>
    </recommendedName>
</protein>
<dbReference type="RefSeq" id="WP_185059988.1">
    <property type="nucleotide sequence ID" value="NZ_BAABJP010000044.1"/>
</dbReference>
<dbReference type="EMBL" id="BAABJP010000044">
    <property type="protein sequence ID" value="GAA5170552.1"/>
    <property type="molecule type" value="Genomic_DNA"/>
</dbReference>
<evidence type="ECO:0000259" key="2">
    <source>
        <dbReference type="Pfam" id="PF22513"/>
    </source>
</evidence>
<gene>
    <name evidence="3" type="ORF">GCM10023321_67860</name>
</gene>
<proteinExistence type="predicted"/>
<evidence type="ECO:0000256" key="1">
    <source>
        <dbReference type="SAM" id="MobiDB-lite"/>
    </source>
</evidence>
<keyword evidence="4" id="KW-1185">Reference proteome</keyword>
<dbReference type="SUPFAM" id="SSF47598">
    <property type="entry name" value="Ribbon-helix-helix"/>
    <property type="match status" value="1"/>
</dbReference>